<dbReference type="EMBL" id="SPNV01000054">
    <property type="protein sequence ID" value="KAF5863306.1"/>
    <property type="molecule type" value="Genomic_DNA"/>
</dbReference>
<evidence type="ECO:0000256" key="1">
    <source>
        <dbReference type="SAM" id="MobiDB-lite"/>
    </source>
</evidence>
<accession>A0A8H6A7M3</accession>
<evidence type="ECO:0000313" key="3">
    <source>
        <dbReference type="Proteomes" id="UP000541154"/>
    </source>
</evidence>
<keyword evidence="3" id="KW-1185">Reference proteome</keyword>
<feature type="region of interest" description="Disordered" evidence="1">
    <location>
        <begin position="71"/>
        <end position="91"/>
    </location>
</feature>
<evidence type="ECO:0000313" key="2">
    <source>
        <dbReference type="EMBL" id="KAF5863306.1"/>
    </source>
</evidence>
<dbReference type="AlphaFoldDB" id="A0A8H6A7M3"/>
<feature type="compositionally biased region" description="Polar residues" evidence="1">
    <location>
        <begin position="76"/>
        <end position="87"/>
    </location>
</feature>
<gene>
    <name evidence="2" type="ORF">ETB97_010304</name>
</gene>
<dbReference type="Proteomes" id="UP000541154">
    <property type="component" value="Unassembled WGS sequence"/>
</dbReference>
<protein>
    <submittedName>
        <fullName evidence="2">Uncharacterized protein</fullName>
    </submittedName>
</protein>
<proteinExistence type="predicted"/>
<organism evidence="2 3">
    <name type="scientific">Petromyces alliaceus</name>
    <name type="common">Aspergillus alliaceus</name>
    <dbReference type="NCBI Taxonomy" id="209559"/>
    <lineage>
        <taxon>Eukaryota</taxon>
        <taxon>Fungi</taxon>
        <taxon>Dikarya</taxon>
        <taxon>Ascomycota</taxon>
        <taxon>Pezizomycotina</taxon>
        <taxon>Eurotiomycetes</taxon>
        <taxon>Eurotiomycetidae</taxon>
        <taxon>Eurotiales</taxon>
        <taxon>Aspergillaceae</taxon>
        <taxon>Aspergillus</taxon>
        <taxon>Aspergillus subgen. Circumdati</taxon>
    </lineage>
</organism>
<comment type="caution">
    <text evidence="2">The sequence shown here is derived from an EMBL/GenBank/DDBJ whole genome shotgun (WGS) entry which is preliminary data.</text>
</comment>
<reference evidence="2 3" key="1">
    <citation type="submission" date="2019-04" db="EMBL/GenBank/DDBJ databases">
        <title>Aspergillus burnettii sp. nov., novel species from soil in southeast Queensland.</title>
        <authorList>
            <person name="Gilchrist C.L.M."/>
            <person name="Pitt J.I."/>
            <person name="Lange L."/>
            <person name="Lacey H.J."/>
            <person name="Vuong D."/>
            <person name="Midgley D.J."/>
            <person name="Greenfield P."/>
            <person name="Bradbury M."/>
            <person name="Lacey E."/>
            <person name="Busk P.K."/>
            <person name="Pilgaard B."/>
            <person name="Chooi Y.H."/>
            <person name="Piggott A.M."/>
        </authorList>
    </citation>
    <scope>NUCLEOTIDE SEQUENCE [LARGE SCALE GENOMIC DNA]</scope>
    <source>
        <strain evidence="2 3">FRR 5400</strain>
    </source>
</reference>
<sequence>MGLSSSFAAKTVPPSHIQRGLDVGNLLRKRSVTVSVRRIIHVHPTGAKYLGMAPYLLASSVSPREWSLVHNHPTPKVTQKSTATPSPSGCKGYDVPTLGQRLFPWFAPF</sequence>
<name>A0A8H6A7M3_PETAA</name>